<feature type="transmembrane region" description="Helical" evidence="6">
    <location>
        <begin position="169"/>
        <end position="187"/>
    </location>
</feature>
<evidence type="ECO:0000256" key="1">
    <source>
        <dbReference type="ARBA" id="ARBA00004141"/>
    </source>
</evidence>
<feature type="transmembrane region" description="Helical" evidence="6">
    <location>
        <begin position="93"/>
        <end position="123"/>
    </location>
</feature>
<organism evidence="8 9">
    <name type="scientific">Botrytis fragariae</name>
    <dbReference type="NCBI Taxonomy" id="1964551"/>
    <lineage>
        <taxon>Eukaryota</taxon>
        <taxon>Fungi</taxon>
        <taxon>Dikarya</taxon>
        <taxon>Ascomycota</taxon>
        <taxon>Pezizomycotina</taxon>
        <taxon>Leotiomycetes</taxon>
        <taxon>Helotiales</taxon>
        <taxon>Sclerotiniaceae</taxon>
        <taxon>Botrytis</taxon>
    </lineage>
</organism>
<evidence type="ECO:0000256" key="2">
    <source>
        <dbReference type="ARBA" id="ARBA00022448"/>
    </source>
</evidence>
<keyword evidence="5 6" id="KW-0472">Membrane</keyword>
<dbReference type="GeneID" id="59264114"/>
<comment type="subcellular location">
    <subcellularLocation>
        <location evidence="1">Membrane</location>
        <topology evidence="1">Multi-pass membrane protein</topology>
    </subcellularLocation>
</comment>
<comment type="caution">
    <text evidence="8">The sequence shown here is derived from an EMBL/GenBank/DDBJ whole genome shotgun (WGS) entry which is preliminary data.</text>
</comment>
<reference evidence="8 9" key="1">
    <citation type="journal article" date="2020" name="Phytopathology">
        <title>A high-quality genome resource of Botrytis fragariae, a new and rapidly spreading fungal pathogen causing strawberry gray mold in the U.S.A.</title>
        <authorList>
            <person name="Wu Y."/>
            <person name="Saski C.A."/>
            <person name="Schnabel G."/>
            <person name="Xiao S."/>
            <person name="Hu M."/>
        </authorList>
    </citation>
    <scope>NUCLEOTIDE SEQUENCE [LARGE SCALE GENOMIC DNA]</scope>
    <source>
        <strain evidence="8 9">BVB16</strain>
    </source>
</reference>
<keyword evidence="3 6" id="KW-0812">Transmembrane</keyword>
<evidence type="ECO:0000313" key="8">
    <source>
        <dbReference type="EMBL" id="KAF5869943.1"/>
    </source>
</evidence>
<protein>
    <submittedName>
        <fullName evidence="8">Putative abc protein</fullName>
    </submittedName>
</protein>
<proteinExistence type="predicted"/>
<evidence type="ECO:0000313" key="9">
    <source>
        <dbReference type="Proteomes" id="UP000531561"/>
    </source>
</evidence>
<dbReference type="Pfam" id="PF01061">
    <property type="entry name" value="ABC2_membrane"/>
    <property type="match status" value="1"/>
</dbReference>
<sequence>MFDRLLVLHEGKPAYLGELGQHSRTLIDYFQRHGSRECGVDENPATSIQGVQNQIFSTFLLLTLHGNLVQITLSHFMDSRTLYEARERSSRTYSWIVFVLSNMIAELPGIFFLAAIQFVTWYYPIKICRYTLTTRSLSSRGTLMSLIHVSFFLFSSPFSQMLGTMMPDPATGVNISALLYTSSLIFCRQNPQTRILAPITSLPKFRTFVYRSTPVTYLASSLLSTGISGVNITCASHELLHIVPPPLSPAPHISHPIYRPPPPIYSPQEVSQPAIFVRVGVFYAHRGRDLAISWVYSGVNVGGALGLYWMARVPRKVGVERKMERKMQRKR</sequence>
<evidence type="ECO:0000259" key="7">
    <source>
        <dbReference type="Pfam" id="PF01061"/>
    </source>
</evidence>
<dbReference type="Proteomes" id="UP000531561">
    <property type="component" value="Unassembled WGS sequence"/>
</dbReference>
<dbReference type="RefSeq" id="XP_037188890.1">
    <property type="nucleotide sequence ID" value="XM_037340422.1"/>
</dbReference>
<feature type="transmembrane region" description="Helical" evidence="6">
    <location>
        <begin position="143"/>
        <end position="163"/>
    </location>
</feature>
<feature type="domain" description="ABC-2 type transporter transmembrane" evidence="7">
    <location>
        <begin position="46"/>
        <end position="224"/>
    </location>
</feature>
<evidence type="ECO:0000256" key="5">
    <source>
        <dbReference type="ARBA" id="ARBA00023136"/>
    </source>
</evidence>
<evidence type="ECO:0000256" key="3">
    <source>
        <dbReference type="ARBA" id="ARBA00022692"/>
    </source>
</evidence>
<dbReference type="EMBL" id="JABFCT010000015">
    <property type="protein sequence ID" value="KAF5869943.1"/>
    <property type="molecule type" value="Genomic_DNA"/>
</dbReference>
<dbReference type="InterPro" id="IPR013525">
    <property type="entry name" value="ABC2_TM"/>
</dbReference>
<dbReference type="PANTHER" id="PTHR19241">
    <property type="entry name" value="ATP-BINDING CASSETTE TRANSPORTER"/>
    <property type="match status" value="1"/>
</dbReference>
<dbReference type="GO" id="GO:0140359">
    <property type="term" value="F:ABC-type transporter activity"/>
    <property type="evidence" value="ECO:0007669"/>
    <property type="project" value="InterPro"/>
</dbReference>
<evidence type="ECO:0000256" key="4">
    <source>
        <dbReference type="ARBA" id="ARBA00022989"/>
    </source>
</evidence>
<evidence type="ECO:0000256" key="6">
    <source>
        <dbReference type="SAM" id="Phobius"/>
    </source>
</evidence>
<feature type="transmembrane region" description="Helical" evidence="6">
    <location>
        <begin position="208"/>
        <end position="230"/>
    </location>
</feature>
<keyword evidence="2" id="KW-0813">Transport</keyword>
<dbReference type="GO" id="GO:0016020">
    <property type="term" value="C:membrane"/>
    <property type="evidence" value="ECO:0007669"/>
    <property type="project" value="UniProtKB-SubCell"/>
</dbReference>
<accession>A0A8H6EF78</accession>
<feature type="transmembrane region" description="Helical" evidence="6">
    <location>
        <begin position="55"/>
        <end position="73"/>
    </location>
</feature>
<keyword evidence="4 6" id="KW-1133">Transmembrane helix</keyword>
<name>A0A8H6EF78_9HELO</name>
<keyword evidence="9" id="KW-1185">Reference proteome</keyword>
<gene>
    <name evidence="8" type="ORF">Bfra_010088</name>
</gene>
<dbReference type="OrthoDB" id="245989at2759"/>
<feature type="transmembrane region" description="Helical" evidence="6">
    <location>
        <begin position="291"/>
        <end position="311"/>
    </location>
</feature>
<dbReference type="AlphaFoldDB" id="A0A8H6EF78"/>